<dbReference type="EMBL" id="KN824289">
    <property type="protein sequence ID" value="KIM29291.1"/>
    <property type="molecule type" value="Genomic_DNA"/>
</dbReference>
<sequence length="337" mass="38459">MDLFEVLWPNTFQKGVPAVAQPGEDYELETMPMWPEPLPDTFPSKNQTKILKGVIDVFESGLQREYDTIKAAKQRIAALKKEIAIWRAWISPIRKLPVEILSEIFVHCRTGSRLAPVTISEVWIQVIKDCSASLESLTVWNYMLSDDVEPMTTVEFPMLRYLSLDDDAEDPEGLSPVIRAITPKLVSFEQFMQDSQLLVNLHDDVKNVMHLRTDNTSQIAKYTSLRALQLQILLAPMEKPLLDSLDELIEPLRKDTSICPALEMIEVFAYLLDTVKSPEWKEFKVESKRIVLAPRPYIEINVVDMPSALPGSQEDFECEASMSCRYTPRSRPIKVST</sequence>
<reference evidence="2" key="2">
    <citation type="submission" date="2015-01" db="EMBL/GenBank/DDBJ databases">
        <title>Evolutionary Origins and Diversification of the Mycorrhizal Mutualists.</title>
        <authorList>
            <consortium name="DOE Joint Genome Institute"/>
            <consortium name="Mycorrhizal Genomics Consortium"/>
            <person name="Kohler A."/>
            <person name="Kuo A."/>
            <person name="Nagy L.G."/>
            <person name="Floudas D."/>
            <person name="Copeland A."/>
            <person name="Barry K.W."/>
            <person name="Cichocki N."/>
            <person name="Veneault-Fourrey C."/>
            <person name="LaButti K."/>
            <person name="Lindquist E.A."/>
            <person name="Lipzen A."/>
            <person name="Lundell T."/>
            <person name="Morin E."/>
            <person name="Murat C."/>
            <person name="Riley R."/>
            <person name="Ohm R."/>
            <person name="Sun H."/>
            <person name="Tunlid A."/>
            <person name="Henrissat B."/>
            <person name="Grigoriev I.V."/>
            <person name="Hibbett D.S."/>
            <person name="Martin F."/>
        </authorList>
    </citation>
    <scope>NUCLEOTIDE SEQUENCE [LARGE SCALE GENOMIC DNA]</scope>
    <source>
        <strain evidence="2">MAFF 305830</strain>
    </source>
</reference>
<name>A0A0C3BCW2_SERVB</name>
<accession>A0A0C3BCW2</accession>
<dbReference type="AlphaFoldDB" id="A0A0C3BCW2"/>
<dbReference type="STRING" id="933852.A0A0C3BCW2"/>
<proteinExistence type="predicted"/>
<gene>
    <name evidence="1" type="ORF">M408DRAFT_23073</name>
</gene>
<dbReference type="OrthoDB" id="3248197at2759"/>
<dbReference type="Proteomes" id="UP000054097">
    <property type="component" value="Unassembled WGS sequence"/>
</dbReference>
<organism evidence="1 2">
    <name type="scientific">Serendipita vermifera MAFF 305830</name>
    <dbReference type="NCBI Taxonomy" id="933852"/>
    <lineage>
        <taxon>Eukaryota</taxon>
        <taxon>Fungi</taxon>
        <taxon>Dikarya</taxon>
        <taxon>Basidiomycota</taxon>
        <taxon>Agaricomycotina</taxon>
        <taxon>Agaricomycetes</taxon>
        <taxon>Sebacinales</taxon>
        <taxon>Serendipitaceae</taxon>
        <taxon>Serendipita</taxon>
    </lineage>
</organism>
<evidence type="ECO:0008006" key="3">
    <source>
        <dbReference type="Google" id="ProtNLM"/>
    </source>
</evidence>
<keyword evidence="2" id="KW-1185">Reference proteome</keyword>
<evidence type="ECO:0000313" key="2">
    <source>
        <dbReference type="Proteomes" id="UP000054097"/>
    </source>
</evidence>
<reference evidence="1 2" key="1">
    <citation type="submission" date="2014-04" db="EMBL/GenBank/DDBJ databases">
        <authorList>
            <consortium name="DOE Joint Genome Institute"/>
            <person name="Kuo A."/>
            <person name="Zuccaro A."/>
            <person name="Kohler A."/>
            <person name="Nagy L.G."/>
            <person name="Floudas D."/>
            <person name="Copeland A."/>
            <person name="Barry K.W."/>
            <person name="Cichocki N."/>
            <person name="Veneault-Fourrey C."/>
            <person name="LaButti K."/>
            <person name="Lindquist E.A."/>
            <person name="Lipzen A."/>
            <person name="Lundell T."/>
            <person name="Morin E."/>
            <person name="Murat C."/>
            <person name="Sun H."/>
            <person name="Tunlid A."/>
            <person name="Henrissat B."/>
            <person name="Grigoriev I.V."/>
            <person name="Hibbett D.S."/>
            <person name="Martin F."/>
            <person name="Nordberg H.P."/>
            <person name="Cantor M.N."/>
            <person name="Hua S.X."/>
        </authorList>
    </citation>
    <scope>NUCLEOTIDE SEQUENCE [LARGE SCALE GENOMIC DNA]</scope>
    <source>
        <strain evidence="1 2">MAFF 305830</strain>
    </source>
</reference>
<evidence type="ECO:0000313" key="1">
    <source>
        <dbReference type="EMBL" id="KIM29291.1"/>
    </source>
</evidence>
<dbReference type="HOGENOM" id="CLU_824296_0_0_1"/>
<protein>
    <recommendedName>
        <fullName evidence="3">F-box domain-containing protein</fullName>
    </recommendedName>
</protein>